<evidence type="ECO:0008006" key="6">
    <source>
        <dbReference type="Google" id="ProtNLM"/>
    </source>
</evidence>
<dbReference type="OrthoDB" id="271595at2759"/>
<dbReference type="InterPro" id="IPR011333">
    <property type="entry name" value="SKP1/BTB/POZ_sf"/>
</dbReference>
<dbReference type="InterPro" id="IPR037151">
    <property type="entry name" value="AlkB-like_sf"/>
</dbReference>
<keyword evidence="5" id="KW-1185">Reference proteome</keyword>
<dbReference type="CDD" id="cd18186">
    <property type="entry name" value="BTB_POZ_ZBTB_KLHL-like"/>
    <property type="match status" value="1"/>
</dbReference>
<dbReference type="SUPFAM" id="SSF54695">
    <property type="entry name" value="POZ domain"/>
    <property type="match status" value="1"/>
</dbReference>
<evidence type="ECO:0000313" key="4">
    <source>
        <dbReference type="EMBL" id="RAH80334.1"/>
    </source>
</evidence>
<dbReference type="GeneID" id="37180907"/>
<dbReference type="SUPFAM" id="SSF51197">
    <property type="entry name" value="Clavaminate synthase-like"/>
    <property type="match status" value="1"/>
</dbReference>
<name>A0A8T8WXE6_ASPJA</name>
<reference evidence="4 5" key="1">
    <citation type="submission" date="2018-02" db="EMBL/GenBank/DDBJ databases">
        <title>The genomes of Aspergillus section Nigri reveals drivers in fungal speciation.</title>
        <authorList>
            <consortium name="DOE Joint Genome Institute"/>
            <person name="Vesth T.C."/>
            <person name="Nybo J."/>
            <person name="Theobald S."/>
            <person name="Brandl J."/>
            <person name="Frisvad J.C."/>
            <person name="Nielsen K.F."/>
            <person name="Lyhne E.K."/>
            <person name="Kogle M.E."/>
            <person name="Kuo A."/>
            <person name="Riley R."/>
            <person name="Clum A."/>
            <person name="Nolan M."/>
            <person name="Lipzen A."/>
            <person name="Salamov A."/>
            <person name="Henrissat B."/>
            <person name="Wiebenga A."/>
            <person name="De vries R.P."/>
            <person name="Grigoriev I.V."/>
            <person name="Mortensen U.H."/>
            <person name="Andersen M.R."/>
            <person name="Baker S.E."/>
        </authorList>
    </citation>
    <scope>NUCLEOTIDE SEQUENCE [LARGE SCALE GENOMIC DNA]</scope>
    <source>
        <strain evidence="4 5">CBS 114.51</strain>
    </source>
</reference>
<dbReference type="InterPro" id="IPR032857">
    <property type="entry name" value="ALKBH4"/>
</dbReference>
<feature type="domain" description="BTB" evidence="2">
    <location>
        <begin position="12"/>
        <end position="83"/>
    </location>
</feature>
<dbReference type="InterPro" id="IPR000210">
    <property type="entry name" value="BTB/POZ_dom"/>
</dbReference>
<feature type="region of interest" description="Disordered" evidence="1">
    <location>
        <begin position="533"/>
        <end position="557"/>
    </location>
</feature>
<feature type="compositionally biased region" description="Acidic residues" evidence="1">
    <location>
        <begin position="547"/>
        <end position="557"/>
    </location>
</feature>
<evidence type="ECO:0000259" key="2">
    <source>
        <dbReference type="Pfam" id="PF00651"/>
    </source>
</evidence>
<evidence type="ECO:0000313" key="5">
    <source>
        <dbReference type="Proteomes" id="UP000249497"/>
    </source>
</evidence>
<dbReference type="Pfam" id="PF13532">
    <property type="entry name" value="2OG-FeII_Oxy_2"/>
    <property type="match status" value="1"/>
</dbReference>
<protein>
    <recommendedName>
        <fullName evidence="6">Fe2OG dioxygenase domain-containing protein</fullName>
    </recommendedName>
</protein>
<proteinExistence type="predicted"/>
<feature type="domain" description="Alpha-ketoglutarate-dependent dioxygenase AlkB-like" evidence="3">
    <location>
        <begin position="363"/>
        <end position="496"/>
    </location>
</feature>
<feature type="region of interest" description="Disordered" evidence="1">
    <location>
        <begin position="98"/>
        <end position="137"/>
    </location>
</feature>
<dbReference type="RefSeq" id="XP_025526228.1">
    <property type="nucleotide sequence ID" value="XM_025677214.1"/>
</dbReference>
<dbReference type="GO" id="GO:0070988">
    <property type="term" value="P:demethylation"/>
    <property type="evidence" value="ECO:0007669"/>
    <property type="project" value="InterPro"/>
</dbReference>
<evidence type="ECO:0000259" key="3">
    <source>
        <dbReference type="Pfam" id="PF13532"/>
    </source>
</evidence>
<dbReference type="AlphaFoldDB" id="A0A8T8WXE6"/>
<organism evidence="4 5">
    <name type="scientific">Aspergillus japonicus CBS 114.51</name>
    <dbReference type="NCBI Taxonomy" id="1448312"/>
    <lineage>
        <taxon>Eukaryota</taxon>
        <taxon>Fungi</taxon>
        <taxon>Dikarya</taxon>
        <taxon>Ascomycota</taxon>
        <taxon>Pezizomycotina</taxon>
        <taxon>Eurotiomycetes</taxon>
        <taxon>Eurotiomycetidae</taxon>
        <taxon>Eurotiales</taxon>
        <taxon>Aspergillaceae</taxon>
        <taxon>Aspergillus</taxon>
        <taxon>Aspergillus subgen. Circumdati</taxon>
    </lineage>
</organism>
<feature type="region of interest" description="Disordered" evidence="1">
    <location>
        <begin position="284"/>
        <end position="315"/>
    </location>
</feature>
<dbReference type="PANTHER" id="PTHR12463">
    <property type="entry name" value="OXYGENASE-RELATED"/>
    <property type="match status" value="1"/>
</dbReference>
<evidence type="ECO:0000256" key="1">
    <source>
        <dbReference type="SAM" id="MobiDB-lite"/>
    </source>
</evidence>
<feature type="compositionally biased region" description="Low complexity" evidence="1">
    <location>
        <begin position="285"/>
        <end position="302"/>
    </location>
</feature>
<dbReference type="Gene3D" id="3.30.710.10">
    <property type="entry name" value="Potassium Channel Kv1.1, Chain A"/>
    <property type="match status" value="1"/>
</dbReference>
<dbReference type="GO" id="GO:0016491">
    <property type="term" value="F:oxidoreductase activity"/>
    <property type="evidence" value="ECO:0007669"/>
    <property type="project" value="TreeGrafter"/>
</dbReference>
<gene>
    <name evidence="4" type="ORF">BO86DRAFT_457186</name>
</gene>
<dbReference type="EMBL" id="KZ824804">
    <property type="protein sequence ID" value="RAH80334.1"/>
    <property type="molecule type" value="Genomic_DNA"/>
</dbReference>
<accession>A0A8T8WXE6</accession>
<sequence>MSNNPGMFEDAKAGELCDLVLECDGVRLTVHKLVVWNQSEVIKTACRSNFMEGHTNVVQIPGFSLVTVKRMVEYMYLGDYSLDKELKWDSELAQTTTEATSDSLTAAASSTSPDTTSTESAEETTDRSQKVTNPAPPTIAEALRPHLEMSMIAGYYIIPALETLALEKIKATSLKQPWSPHGFDKLVAEVYPLIPHGATQGHLRAMVVQHLGDFPSNEVLFPDPFSRNVVSMLRHHVNEYKKRALASAEQTCDVNAKRVATETQVRQLKNSLDKLGEVNRCRHYTQPTSSAPPATPQTQNPTPAHPPPANTNTMHELPIQPRGLLWQTNFITAAHEAELLHLFRHDLEWPARPGRISLHYGYTFDYKTFDIDPAIPYRPFPAWLIPLLPAREPRAPDQVCLQYYPPGAGIPPHVDAHGPYDQLYALSLGNPVLMEFRRGEDRVEVDCEPRSLMCMSGDARLLWTHGIKKRKTDVVPAEGGGTSVRVRGERWSITYRWLREGGECECGDLRLCDTAQRRAGVEKEKRSVVALREAAEAAGGSGGGDEGKEEGEGGGES</sequence>
<dbReference type="GO" id="GO:0032451">
    <property type="term" value="F:demethylase activity"/>
    <property type="evidence" value="ECO:0007669"/>
    <property type="project" value="TreeGrafter"/>
</dbReference>
<dbReference type="InterPro" id="IPR027450">
    <property type="entry name" value="AlkB-like"/>
</dbReference>
<dbReference type="Proteomes" id="UP000249497">
    <property type="component" value="Unassembled WGS sequence"/>
</dbReference>
<dbReference type="Pfam" id="PF00651">
    <property type="entry name" value="BTB"/>
    <property type="match status" value="1"/>
</dbReference>
<dbReference type="PANTHER" id="PTHR12463:SF1">
    <property type="entry name" value="2-OXOGLUTARATE AND FE-DEPENDENT OXYGENASE FAMILY PROTEIN"/>
    <property type="match status" value="1"/>
</dbReference>
<dbReference type="Gene3D" id="2.60.120.590">
    <property type="entry name" value="Alpha-ketoglutarate-dependent dioxygenase AlkB-like"/>
    <property type="match status" value="1"/>
</dbReference>
<feature type="compositionally biased region" description="Low complexity" evidence="1">
    <location>
        <begin position="98"/>
        <end position="119"/>
    </location>
</feature>